<keyword evidence="1" id="KW-0472">Membrane</keyword>
<reference evidence="2 3" key="1">
    <citation type="submission" date="2023-08" db="EMBL/GenBank/DDBJ databases">
        <authorList>
            <person name="Girao M."/>
            <person name="Carvalho M.F."/>
        </authorList>
    </citation>
    <scope>NUCLEOTIDE SEQUENCE [LARGE SCALE GENOMIC DNA]</scope>
    <source>
        <strain evidence="2 3">CC-R104</strain>
    </source>
</reference>
<gene>
    <name evidence="2" type="ORF">Q8814_17355</name>
</gene>
<dbReference type="RefSeq" id="WP_330153257.1">
    <property type="nucleotide sequence ID" value="NZ_JAUZMZ010000104.1"/>
</dbReference>
<feature type="transmembrane region" description="Helical" evidence="1">
    <location>
        <begin position="133"/>
        <end position="155"/>
    </location>
</feature>
<dbReference type="EMBL" id="JAUZMZ010000104">
    <property type="protein sequence ID" value="MEE2033865.1"/>
    <property type="molecule type" value="Genomic_DNA"/>
</dbReference>
<protein>
    <submittedName>
        <fullName evidence="2">Uncharacterized protein</fullName>
    </submittedName>
</protein>
<keyword evidence="1" id="KW-0812">Transmembrane</keyword>
<evidence type="ECO:0000313" key="2">
    <source>
        <dbReference type="EMBL" id="MEE2033865.1"/>
    </source>
</evidence>
<accession>A0ABU7JVK4</accession>
<feature type="transmembrane region" description="Helical" evidence="1">
    <location>
        <begin position="21"/>
        <end position="46"/>
    </location>
</feature>
<comment type="caution">
    <text evidence="2">The sequence shown here is derived from an EMBL/GenBank/DDBJ whole genome shotgun (WGS) entry which is preliminary data.</text>
</comment>
<proteinExistence type="predicted"/>
<evidence type="ECO:0000313" key="3">
    <source>
        <dbReference type="Proteomes" id="UP001331936"/>
    </source>
</evidence>
<sequence>MHSSDQISRPIEWSARRWTGRLVLSVAALTVFALPALFIAAGGLVVGDPYMAKYGVLFSCFFLSVILMPVVANARSNRMGSIRTMEWNGVSATVIEQSRIVFSSVAMFFLAAAALCLSAAADIFRHGGGGGTIVVGIMLTGLGCVAGCFLPMMLVGRIRCGRPVLTPSVIHQRGWSLESTLEWHSILVVRPAALINWAIVLLGHPAAQWERRTTMPRGFGWDALPPMPMIEVYCHKHPVDPVLLYALLLFYFENPEYRTELGTEAALERVRANRWHRYGVDMKP</sequence>
<dbReference type="Proteomes" id="UP001331936">
    <property type="component" value="Unassembled WGS sequence"/>
</dbReference>
<feature type="transmembrane region" description="Helical" evidence="1">
    <location>
        <begin position="100"/>
        <end position="121"/>
    </location>
</feature>
<organism evidence="2 3">
    <name type="scientific">Rhodococcus chondri</name>
    <dbReference type="NCBI Taxonomy" id="3065941"/>
    <lineage>
        <taxon>Bacteria</taxon>
        <taxon>Bacillati</taxon>
        <taxon>Actinomycetota</taxon>
        <taxon>Actinomycetes</taxon>
        <taxon>Mycobacteriales</taxon>
        <taxon>Nocardiaceae</taxon>
        <taxon>Rhodococcus</taxon>
    </lineage>
</organism>
<feature type="transmembrane region" description="Helical" evidence="1">
    <location>
        <begin position="52"/>
        <end position="74"/>
    </location>
</feature>
<evidence type="ECO:0000256" key="1">
    <source>
        <dbReference type="SAM" id="Phobius"/>
    </source>
</evidence>
<keyword evidence="1" id="KW-1133">Transmembrane helix</keyword>
<keyword evidence="3" id="KW-1185">Reference proteome</keyword>
<name>A0ABU7JVK4_9NOCA</name>